<organism evidence="2 3">
    <name type="scientific">Folsomia candida</name>
    <name type="common">Springtail</name>
    <dbReference type="NCBI Taxonomy" id="158441"/>
    <lineage>
        <taxon>Eukaryota</taxon>
        <taxon>Metazoa</taxon>
        <taxon>Ecdysozoa</taxon>
        <taxon>Arthropoda</taxon>
        <taxon>Hexapoda</taxon>
        <taxon>Collembola</taxon>
        <taxon>Entomobryomorpha</taxon>
        <taxon>Isotomoidea</taxon>
        <taxon>Isotomidae</taxon>
        <taxon>Proisotominae</taxon>
        <taxon>Folsomia</taxon>
    </lineage>
</organism>
<evidence type="ECO:0000313" key="3">
    <source>
        <dbReference type="Proteomes" id="UP000198287"/>
    </source>
</evidence>
<feature type="transmembrane region" description="Helical" evidence="1">
    <location>
        <begin position="626"/>
        <end position="646"/>
    </location>
</feature>
<name>A0A226ECF1_FOLCA</name>
<comment type="caution">
    <text evidence="2">The sequence shown here is derived from an EMBL/GenBank/DDBJ whole genome shotgun (WGS) entry which is preliminary data.</text>
</comment>
<sequence length="690" mass="79726">MLEIIVISVILIETTVGHESSLISKFLLDKNCAVHIANFKSSPDSESSETYGVKSTISSEKMRNDRMESYDLILESVNLNYIHHSFTEPKLWSDKRKDRETLVPSLHYKISGCVTFLLIRPTSRQIGDSIEHSGYFLEPSALFLVYVRHDWFKKQRSSRAAGIRDEGKSMTWIDPHVLFSDVTIVFLIIGGEPSDLKVGLFCYLCKEKVFIVGKVEMDQGWTNLYRKYRKLNQDLLGENVAVEYSWWIEEEGVNCDPFQHGTRWNNFTCFPHGRITLNLLMRKFNFSATFPKEVSSSLVYSRPFFGPKHNMVILPGPYSRSYPRNYSKSLFYNTSTDRLFYCTDKYESSQGMLNLFGTLTHPFELPVWTSLVASTGLMVLVVRPKDPVRFLSIIVRQGYLVLRPGKGKRFRYRLLIFWSLVISTSVSFLYEGLLTAEILVPVQDKVIGTFKELILKGFKIGYMSDHNLSEAMRWYVENFRKYGIMDKLKDTFVSVKFDKTIYEAVVNMSGKLAIFREEIEIEAARPKIRQQIWRLKKEVKCYMSGDPLYPRTGMVAYTSIFLFHMATAFHEAMTYVVEAGILNELMKITIWQNSKLPKMPWERELNSKNVFKPAGLTYDSKMPVIFLLYVFGVIFAGFVLLVEVVVTEVRCSSGFVRGKARKIKDTGKINGNQHRRKLRLNIEHVEEECA</sequence>
<protein>
    <submittedName>
        <fullName evidence="2">Uncharacterized protein</fullName>
    </submittedName>
</protein>
<evidence type="ECO:0000313" key="2">
    <source>
        <dbReference type="EMBL" id="OXA54441.1"/>
    </source>
</evidence>
<proteinExistence type="predicted"/>
<evidence type="ECO:0000256" key="1">
    <source>
        <dbReference type="SAM" id="Phobius"/>
    </source>
</evidence>
<keyword evidence="1" id="KW-1133">Transmembrane helix</keyword>
<accession>A0A226ECF1</accession>
<keyword evidence="1" id="KW-0812">Transmembrane</keyword>
<keyword evidence="1" id="KW-0472">Membrane</keyword>
<dbReference type="AlphaFoldDB" id="A0A226ECF1"/>
<dbReference type="Proteomes" id="UP000198287">
    <property type="component" value="Unassembled WGS sequence"/>
</dbReference>
<gene>
    <name evidence="2" type="ORF">Fcan01_11626</name>
</gene>
<reference evidence="2 3" key="1">
    <citation type="submission" date="2015-12" db="EMBL/GenBank/DDBJ databases">
        <title>The genome of Folsomia candida.</title>
        <authorList>
            <person name="Faddeeva A."/>
            <person name="Derks M.F."/>
            <person name="Anvar Y."/>
            <person name="Smit S."/>
            <person name="Van Straalen N."/>
            <person name="Roelofs D."/>
        </authorList>
    </citation>
    <scope>NUCLEOTIDE SEQUENCE [LARGE SCALE GENOMIC DNA]</scope>
    <source>
        <strain evidence="2 3">VU population</strain>
        <tissue evidence="2">Whole body</tissue>
    </source>
</reference>
<dbReference type="EMBL" id="LNIX01000005">
    <property type="protein sequence ID" value="OXA54441.1"/>
    <property type="molecule type" value="Genomic_DNA"/>
</dbReference>
<keyword evidence="3" id="KW-1185">Reference proteome</keyword>